<feature type="compositionally biased region" description="Low complexity" evidence="1">
    <location>
        <begin position="540"/>
        <end position="554"/>
    </location>
</feature>
<evidence type="ECO:0000313" key="3">
    <source>
        <dbReference type="Proteomes" id="UP000246740"/>
    </source>
</evidence>
<dbReference type="OrthoDB" id="333905at2759"/>
<evidence type="ECO:0000313" key="2">
    <source>
        <dbReference type="EMBL" id="PWZ01400.1"/>
    </source>
</evidence>
<feature type="compositionally biased region" description="Low complexity" evidence="1">
    <location>
        <begin position="1"/>
        <end position="24"/>
    </location>
</feature>
<sequence length="1608" mass="166408">MPVFTKAAKAAAKPAPSPTSVPSKLAKQSASTSTQPLQSSHLESTPEHLTQQSLKVLREFLAYADQEAASLLPLSDTTDTSLDEATEPEIPIPQWNVLYSTASATTPSSDDAFASSIVVRSHPDPNRHLFSVQSVIPGVTARQFWSLMASAENRKLWDNTVEEGSVKRWLANELAASPSSSVSTETANSQSSSSPNGSSSADIAESLAARVELLRFGSIFMVAKARDMVLLSVDARLPPKSLSSDQSPEDGPLRLVSTSQSIVDPSLPPRKGYTRFELRTGGFMVEDLGDDGVPESACVATAPPLSLPEPSMSPSSSKGSHLVKGLRALGRRNRSVSSSSANSRHGRNISDSSEPPQSPSLRPKAPLRDPRGPAVLVTQVSDLGEMAAWVPASVIKMVASTLVPRSLASVAKVAKTMQVSQALYQNHQPKRNDEAVKSTTIAVDQLGKGSGEWYQHRILPAMVGRGALRRPSPPAIAAALPASKSIASISSNSDAQPVATATPKPMSPETLPVSRLSDVPEVASSTPVSPKMPLHTEADTSTSATPPLTAPAESKTTEREAAPVDTPIEASEAAATTSPTKVTTLPPRTSSLPGSPVPNRASPLFPGSPNKPMSPGSPLGRPNMLIDLRGLAPPTFPGADRMPGRSRGATPISPGMYTDSDAGHDDLLSSSTSSLATSAALSPARIRQRFMQMTPSEGTETVPGSVAASELDELSRDGDYLSKGRNLDQPSYGITGQQFRRATLNLANNARDGHADADTSQQEILSDHDDAADATIRQPWYLPSSSSAMTLHRGKTAALATSPPPSSFSPGSPMSPAEKRSRMLSNEYFAAHLDPDFASVSSSKLASISFGKGQGRKPDNEQDGTQASGLDRKIRRLSNALAAEMERRQFSQSGFSPRSFRGQPLPNIDVQEQLRESTSASADANAHVDGNADLVAMLADALTESLPFVAENAGQQNHDQVKEQARRVSAMLLVGSDALALSLAPGARESLGLQFDGLSTPSEHSEPATPAEASPAGTPLPSPLRSHHAEPASTPKPKSTPTMQLHDTIKAGGVQDASPTKSQTKRPANLGVGSGDSGMLHPGTGSGADRRSRKPSINSESRSISISAAQADVSACTESVISLGGARHSTATAAVLATPDGRGDQIDVDTSTQARSNNQSESSASASSLTQSSHCASGVDDSSTPASSASTSVMLSHSNSTSTKFAKAAKSKSGSELSTASNSNSSRGAAGTIGSGRSSSRKDTRAIESLREISRASRRSVRPVRRHLGSSSASAPGAMHAHSASSGSQAGAQPGAPAGVKQRPGYGAYLLGGLAYYSGYSWYTGAGAGSGAGAGAGAGAGGARVQSLPSGTGANVGGGGGGLVRPISTSVSGTGAVGAGRVRIPSVHSIGRRRSRANYRLENNAKLHPFPGSLSKRTGMAAVQNGASSANSRPLDGSTAGTSQGGNKGMATKSESGQLGSEGRSNRSLSSTRPSLEPHRGSLKAAEGTLAANPEGPSNKAVMASSTAALPPPIQGFGVGKMKRFPTHRFHRPPNLSSGPSTADSNFSRLENSRLPHAPGLRDGEVEEDDAEDEDDGDWFEDDPVSAGDVGGAVAAHEGRRPVVTGRA</sequence>
<feature type="compositionally biased region" description="Low complexity" evidence="1">
    <location>
        <begin position="1033"/>
        <end position="1042"/>
    </location>
</feature>
<dbReference type="Proteomes" id="UP000246740">
    <property type="component" value="Unassembled WGS sequence"/>
</dbReference>
<feature type="region of interest" description="Disordered" evidence="1">
    <location>
        <begin position="294"/>
        <end position="372"/>
    </location>
</feature>
<feature type="region of interest" description="Disordered" evidence="1">
    <location>
        <begin position="239"/>
        <end position="268"/>
    </location>
</feature>
<protein>
    <recommendedName>
        <fullName evidence="4">START domain-containing protein</fullName>
    </recommendedName>
</protein>
<feature type="region of interest" description="Disordered" evidence="1">
    <location>
        <begin position="1519"/>
        <end position="1608"/>
    </location>
</feature>
<name>A0A317XU49_9BASI</name>
<proteinExistence type="predicted"/>
<feature type="compositionally biased region" description="Acidic residues" evidence="1">
    <location>
        <begin position="1565"/>
        <end position="1584"/>
    </location>
</feature>
<feature type="region of interest" description="Disordered" evidence="1">
    <location>
        <begin position="489"/>
        <end position="617"/>
    </location>
</feature>
<feature type="region of interest" description="Disordered" evidence="1">
    <location>
        <begin position="1422"/>
        <end position="1482"/>
    </location>
</feature>
<feature type="compositionally biased region" description="Basic residues" evidence="1">
    <location>
        <begin position="1521"/>
        <end position="1532"/>
    </location>
</feature>
<feature type="region of interest" description="Disordered" evidence="1">
    <location>
        <begin position="177"/>
        <end position="200"/>
    </location>
</feature>
<feature type="compositionally biased region" description="Low complexity" evidence="1">
    <location>
        <begin position="1585"/>
        <end position="1596"/>
    </location>
</feature>
<dbReference type="InterPro" id="IPR023393">
    <property type="entry name" value="START-like_dom_sf"/>
</dbReference>
<feature type="compositionally biased region" description="Low complexity" evidence="1">
    <location>
        <begin position="1007"/>
        <end position="1016"/>
    </location>
</feature>
<dbReference type="Gene3D" id="3.30.530.20">
    <property type="match status" value="1"/>
</dbReference>
<feature type="compositionally biased region" description="Low complexity" evidence="1">
    <location>
        <begin position="308"/>
        <end position="317"/>
    </location>
</feature>
<organism evidence="2 3">
    <name type="scientific">Testicularia cyperi</name>
    <dbReference type="NCBI Taxonomy" id="1882483"/>
    <lineage>
        <taxon>Eukaryota</taxon>
        <taxon>Fungi</taxon>
        <taxon>Dikarya</taxon>
        <taxon>Basidiomycota</taxon>
        <taxon>Ustilaginomycotina</taxon>
        <taxon>Ustilaginomycetes</taxon>
        <taxon>Ustilaginales</taxon>
        <taxon>Anthracoideaceae</taxon>
        <taxon>Testicularia</taxon>
    </lineage>
</organism>
<feature type="compositionally biased region" description="Low complexity" evidence="1">
    <location>
        <begin position="566"/>
        <end position="580"/>
    </location>
</feature>
<gene>
    <name evidence="2" type="ORF">BCV70DRAFT_198830</name>
</gene>
<feature type="compositionally biased region" description="Low complexity" evidence="1">
    <location>
        <begin position="1153"/>
        <end position="1192"/>
    </location>
</feature>
<keyword evidence="3" id="KW-1185">Reference proteome</keyword>
<feature type="region of interest" description="Disordered" evidence="1">
    <location>
        <begin position="1136"/>
        <end position="1300"/>
    </location>
</feature>
<evidence type="ECO:0008006" key="4">
    <source>
        <dbReference type="Google" id="ProtNLM"/>
    </source>
</evidence>
<reference evidence="2 3" key="1">
    <citation type="journal article" date="2018" name="Mol. Biol. Evol.">
        <title>Broad Genomic Sampling Reveals a Smut Pathogenic Ancestry of the Fungal Clade Ustilaginomycotina.</title>
        <authorList>
            <person name="Kijpornyongpan T."/>
            <person name="Mondo S.J."/>
            <person name="Barry K."/>
            <person name="Sandor L."/>
            <person name="Lee J."/>
            <person name="Lipzen A."/>
            <person name="Pangilinan J."/>
            <person name="LaButti K."/>
            <person name="Hainaut M."/>
            <person name="Henrissat B."/>
            <person name="Grigoriev I.V."/>
            <person name="Spatafora J.W."/>
            <person name="Aime M.C."/>
        </authorList>
    </citation>
    <scope>NUCLEOTIDE SEQUENCE [LARGE SCALE GENOMIC DNA]</scope>
    <source>
        <strain evidence="2 3">MCA 3645</strain>
    </source>
</reference>
<feature type="compositionally biased region" description="Low complexity" evidence="1">
    <location>
        <begin position="1096"/>
        <end position="1107"/>
    </location>
</feature>
<feature type="region of interest" description="Disordered" evidence="1">
    <location>
        <begin position="849"/>
        <end position="873"/>
    </location>
</feature>
<feature type="compositionally biased region" description="Polar residues" evidence="1">
    <location>
        <begin position="1535"/>
        <end position="1550"/>
    </location>
</feature>
<dbReference type="EMBL" id="KZ819190">
    <property type="protein sequence ID" value="PWZ01400.1"/>
    <property type="molecule type" value="Genomic_DNA"/>
</dbReference>
<feature type="compositionally biased region" description="Basic residues" evidence="1">
    <location>
        <begin position="1256"/>
        <end position="1268"/>
    </location>
</feature>
<dbReference type="SUPFAM" id="SSF55961">
    <property type="entry name" value="Bet v1-like"/>
    <property type="match status" value="1"/>
</dbReference>
<accession>A0A317XU49</accession>
<feature type="compositionally biased region" description="Polar residues" evidence="1">
    <location>
        <begin position="26"/>
        <end position="48"/>
    </location>
</feature>
<feature type="compositionally biased region" description="Polar residues" evidence="1">
    <location>
        <begin position="1057"/>
        <end position="1066"/>
    </location>
</feature>
<feature type="compositionally biased region" description="Basic and acidic residues" evidence="1">
    <location>
        <begin position="1240"/>
        <end position="1255"/>
    </location>
</feature>
<feature type="compositionally biased region" description="Low complexity" evidence="1">
    <location>
        <begin position="1200"/>
        <end position="1230"/>
    </location>
</feature>
<feature type="region of interest" description="Disordered" evidence="1">
    <location>
        <begin position="1"/>
        <end position="48"/>
    </location>
</feature>
<feature type="region of interest" description="Disordered" evidence="1">
    <location>
        <begin position="994"/>
        <end position="1111"/>
    </location>
</feature>
<feature type="region of interest" description="Disordered" evidence="1">
    <location>
        <begin position="792"/>
        <end position="820"/>
    </location>
</feature>
<feature type="compositionally biased region" description="Low complexity" evidence="1">
    <location>
        <begin position="1269"/>
        <end position="1300"/>
    </location>
</feature>
<feature type="compositionally biased region" description="Polar residues" evidence="1">
    <location>
        <begin position="581"/>
        <end position="593"/>
    </location>
</feature>
<evidence type="ECO:0000256" key="1">
    <source>
        <dbReference type="SAM" id="MobiDB-lite"/>
    </source>
</evidence>
<dbReference type="InParanoid" id="A0A317XU49"/>